<evidence type="ECO:0000313" key="1">
    <source>
        <dbReference type="EMBL" id="KAJ1677760.1"/>
    </source>
</evidence>
<proteinExistence type="predicted"/>
<protein>
    <submittedName>
        <fullName evidence="1">Uncharacterized protein</fullName>
    </submittedName>
</protein>
<evidence type="ECO:0000313" key="2">
    <source>
        <dbReference type="Proteomes" id="UP001145114"/>
    </source>
</evidence>
<accession>A0ACC1HP13</accession>
<sequence>MATSYITDHNVYGPKRPKVTELPYPNKIDLSATDTRYYAIVSKSRRTRLSDLLTWMSNHSYIRVNIHLHSHINIMHPSPCDPLRFTGKVVVEAYDAPSRPYSMVVFRPARKRDERAECLMVPRGQTINGALCLPPHTAITCAPGSDLRSIWQWLALHRGRFADVSQEPAVRNTIVLVEDHWNRRMSTDGSELAIDAQNSVSALTLRLDSPRPSQTDIYGGG</sequence>
<keyword evidence="2" id="KW-1185">Reference proteome</keyword>
<gene>
    <name evidence="1" type="ORF">EV182_005497</name>
</gene>
<feature type="non-terminal residue" evidence="1">
    <location>
        <position position="221"/>
    </location>
</feature>
<organism evidence="1 2">
    <name type="scientific">Spiromyces aspiralis</name>
    <dbReference type="NCBI Taxonomy" id="68401"/>
    <lineage>
        <taxon>Eukaryota</taxon>
        <taxon>Fungi</taxon>
        <taxon>Fungi incertae sedis</taxon>
        <taxon>Zoopagomycota</taxon>
        <taxon>Kickxellomycotina</taxon>
        <taxon>Kickxellomycetes</taxon>
        <taxon>Kickxellales</taxon>
        <taxon>Kickxellaceae</taxon>
        <taxon>Spiromyces</taxon>
    </lineage>
</organism>
<name>A0ACC1HP13_9FUNG</name>
<comment type="caution">
    <text evidence="1">The sequence shown here is derived from an EMBL/GenBank/DDBJ whole genome shotgun (WGS) entry which is preliminary data.</text>
</comment>
<dbReference type="Proteomes" id="UP001145114">
    <property type="component" value="Unassembled WGS sequence"/>
</dbReference>
<dbReference type="EMBL" id="JAMZIH010001984">
    <property type="protein sequence ID" value="KAJ1677760.1"/>
    <property type="molecule type" value="Genomic_DNA"/>
</dbReference>
<reference evidence="1" key="1">
    <citation type="submission" date="2022-06" db="EMBL/GenBank/DDBJ databases">
        <title>Phylogenomic reconstructions and comparative analyses of Kickxellomycotina fungi.</title>
        <authorList>
            <person name="Reynolds N.K."/>
            <person name="Stajich J.E."/>
            <person name="Barry K."/>
            <person name="Grigoriev I.V."/>
            <person name="Crous P."/>
            <person name="Smith M.E."/>
        </authorList>
    </citation>
    <scope>NUCLEOTIDE SEQUENCE</scope>
    <source>
        <strain evidence="1">RSA 2271</strain>
    </source>
</reference>